<dbReference type="GO" id="GO:0016151">
    <property type="term" value="F:nickel cation binding"/>
    <property type="evidence" value="ECO:0007669"/>
    <property type="project" value="UniProtKB-UniRule"/>
</dbReference>
<dbReference type="GO" id="GO:0051604">
    <property type="term" value="P:protein maturation"/>
    <property type="evidence" value="ECO:0007669"/>
    <property type="project" value="InterPro"/>
</dbReference>
<dbReference type="Proteomes" id="UP001162834">
    <property type="component" value="Chromosome"/>
</dbReference>
<proteinExistence type="inferred from homology"/>
<dbReference type="RefSeq" id="WP_259311079.1">
    <property type="nucleotide sequence ID" value="NZ_CP087164.1"/>
</dbReference>
<name>A0A9E7C1W4_9ACTN</name>
<feature type="binding site" evidence="5">
    <location>
        <position position="2"/>
    </location>
    <ligand>
        <name>Ni(2+)</name>
        <dbReference type="ChEBI" id="CHEBI:49786"/>
    </ligand>
</feature>
<dbReference type="GO" id="GO:0008270">
    <property type="term" value="F:zinc ion binding"/>
    <property type="evidence" value="ECO:0007669"/>
    <property type="project" value="UniProtKB-UniRule"/>
</dbReference>
<dbReference type="EMBL" id="CP087164">
    <property type="protein sequence ID" value="UGS37017.1"/>
    <property type="molecule type" value="Genomic_DNA"/>
</dbReference>
<gene>
    <name evidence="6" type="primary">hybF</name>
    <name evidence="5" type="synonym">hypA</name>
    <name evidence="6" type="ORF">DSM104329_03429</name>
</gene>
<evidence type="ECO:0000256" key="3">
    <source>
        <dbReference type="ARBA" id="ARBA00022723"/>
    </source>
</evidence>
<dbReference type="AlphaFoldDB" id="A0A9E7C1W4"/>
<evidence type="ECO:0000313" key="7">
    <source>
        <dbReference type="Proteomes" id="UP001162834"/>
    </source>
</evidence>
<accession>A0A9E7C1W4</accession>
<evidence type="ECO:0000256" key="2">
    <source>
        <dbReference type="ARBA" id="ARBA00022596"/>
    </source>
</evidence>
<comment type="function">
    <text evidence="5">Involved in the maturation of [NiFe] hydrogenases. Required for nickel insertion into the metal center of the hydrogenase.</text>
</comment>
<keyword evidence="3 5" id="KW-0479">Metal-binding</keyword>
<evidence type="ECO:0000256" key="1">
    <source>
        <dbReference type="ARBA" id="ARBA00010748"/>
    </source>
</evidence>
<evidence type="ECO:0000313" key="6">
    <source>
        <dbReference type="EMBL" id="UGS37017.1"/>
    </source>
</evidence>
<keyword evidence="7" id="KW-1185">Reference proteome</keyword>
<feature type="binding site" evidence="5">
    <location>
        <position position="86"/>
    </location>
    <ligand>
        <name>Zn(2+)</name>
        <dbReference type="ChEBI" id="CHEBI:29105"/>
    </ligand>
</feature>
<organism evidence="6 7">
    <name type="scientific">Capillimicrobium parvum</name>
    <dbReference type="NCBI Taxonomy" id="2884022"/>
    <lineage>
        <taxon>Bacteria</taxon>
        <taxon>Bacillati</taxon>
        <taxon>Actinomycetota</taxon>
        <taxon>Thermoleophilia</taxon>
        <taxon>Solirubrobacterales</taxon>
        <taxon>Capillimicrobiaceae</taxon>
        <taxon>Capillimicrobium</taxon>
    </lineage>
</organism>
<dbReference type="HAMAP" id="MF_00213">
    <property type="entry name" value="HypA_HybF"/>
    <property type="match status" value="1"/>
</dbReference>
<protein>
    <recommendedName>
        <fullName evidence="5">Hydrogenase maturation factor HypA</fullName>
    </recommendedName>
</protein>
<evidence type="ECO:0000256" key="5">
    <source>
        <dbReference type="HAMAP-Rule" id="MF_00213"/>
    </source>
</evidence>
<keyword evidence="2 5" id="KW-0533">Nickel</keyword>
<dbReference type="Gene3D" id="3.30.2320.80">
    <property type="match status" value="1"/>
</dbReference>
<dbReference type="KEGG" id="sbae:DSM104329_03429"/>
<dbReference type="PIRSF" id="PIRSF004761">
    <property type="entry name" value="Hydrgn_mat_HypA"/>
    <property type="match status" value="1"/>
</dbReference>
<dbReference type="PANTHER" id="PTHR34535">
    <property type="entry name" value="HYDROGENASE MATURATION FACTOR HYPA"/>
    <property type="match status" value="1"/>
</dbReference>
<feature type="binding site" evidence="5">
    <location>
        <position position="70"/>
    </location>
    <ligand>
        <name>Zn(2+)</name>
        <dbReference type="ChEBI" id="CHEBI:29105"/>
    </ligand>
</feature>
<dbReference type="PANTHER" id="PTHR34535:SF3">
    <property type="entry name" value="HYDROGENASE MATURATION FACTOR HYPA"/>
    <property type="match status" value="1"/>
</dbReference>
<dbReference type="Pfam" id="PF01155">
    <property type="entry name" value="HypA"/>
    <property type="match status" value="1"/>
</dbReference>
<feature type="binding site" evidence="5">
    <location>
        <position position="89"/>
    </location>
    <ligand>
        <name>Zn(2+)</name>
        <dbReference type="ChEBI" id="CHEBI:29105"/>
    </ligand>
</feature>
<dbReference type="InterPro" id="IPR020538">
    <property type="entry name" value="Hydgase_Ni_incorp_HypA/HybF_CS"/>
</dbReference>
<sequence>MHELSIAEAIVRIADAHAAGRRVMCVEVAIGHLRQVVPSALEFAFELVAVGTAVEGAELDVVTVPAEGRCRACATVTVLDGFPLHCAACGGLDLQLLRGEELRVESLELDETTMEGVGSGD</sequence>
<keyword evidence="4 5" id="KW-0862">Zinc</keyword>
<dbReference type="InterPro" id="IPR000688">
    <property type="entry name" value="HypA/HybF"/>
</dbReference>
<reference evidence="6" key="1">
    <citation type="journal article" date="2022" name="Int. J. Syst. Evol. Microbiol.">
        <title>Pseudomonas aegrilactucae sp. nov. and Pseudomonas morbosilactucae sp. nov., pathogens causing bacterial rot of lettuce in Japan.</title>
        <authorList>
            <person name="Sawada H."/>
            <person name="Fujikawa T."/>
            <person name="Satou M."/>
        </authorList>
    </citation>
    <scope>NUCLEOTIDE SEQUENCE</scope>
    <source>
        <strain evidence="6">0166_1</strain>
    </source>
</reference>
<comment type="similarity">
    <text evidence="1 5">Belongs to the HypA/HybF family.</text>
</comment>
<feature type="binding site" evidence="5">
    <location>
        <position position="73"/>
    </location>
    <ligand>
        <name>Zn(2+)</name>
        <dbReference type="ChEBI" id="CHEBI:29105"/>
    </ligand>
</feature>
<evidence type="ECO:0000256" key="4">
    <source>
        <dbReference type="ARBA" id="ARBA00022833"/>
    </source>
</evidence>
<dbReference type="PROSITE" id="PS01249">
    <property type="entry name" value="HYPA"/>
    <property type="match status" value="1"/>
</dbReference>